<accession>M4NUW8</accession>
<dbReference type="Proteomes" id="UP000202401">
    <property type="component" value="Segment"/>
</dbReference>
<dbReference type="InterPro" id="IPR033767">
    <property type="entry name" value="Tail_Gp11"/>
</dbReference>
<evidence type="ECO:0000313" key="2">
    <source>
        <dbReference type="Proteomes" id="UP000202401"/>
    </source>
</evidence>
<evidence type="ECO:0000313" key="1">
    <source>
        <dbReference type="EMBL" id="AGG91244.1"/>
    </source>
</evidence>
<dbReference type="EMBL" id="HQ317388">
    <property type="protein sequence ID" value="AGG91244.1"/>
    <property type="molecule type" value="Genomic_DNA"/>
</dbReference>
<dbReference type="RefSeq" id="YP_007676437.1">
    <property type="nucleotide sequence ID" value="NC_020867.1"/>
</dbReference>
<dbReference type="Pfam" id="PF17212">
    <property type="entry name" value="Tube"/>
    <property type="match status" value="1"/>
</dbReference>
<sequence length="294" mass="32193">MPYPTTGPNTELQAVNQILASVGQAPVTTLATETTYTIEQIGSFVGSITGTVLSTDEVLGLGTYISGAGITNNTTVVTASSPSATSFAYDYTLNLSSSATGNITMNKAVVSYEVETQTNPDVAIAYNTLTEVTREVQSEGWVYNTERNYDGLQPDASTKKITIPNNVIQADLSQDYVNNLGRNVVNRGGVLYDTITHTDVWNTDETLYLDILWEFEYENIPQPIQAYIVARAAAIVSSRVIGDPNQYQMLQQKEAYARAMALEYDCNQGDHSFFGAPQNGNYYKAYSPFNTLIR</sequence>
<protein>
    <submittedName>
        <fullName evidence="1">Tail tube A</fullName>
    </submittedName>
</protein>
<dbReference type="KEGG" id="vg:15013071"/>
<dbReference type="GeneID" id="15013071"/>
<gene>
    <name evidence="1" type="ORF">SWVG_00002</name>
</gene>
<dbReference type="OrthoDB" id="9247at10239"/>
<reference evidence="1 2" key="1">
    <citation type="submission" date="2010-09" db="EMBL/GenBank/DDBJ databases">
        <title>The Genome Sequence of Synechococcus phage S-RIP1 isolate R2_2007.</title>
        <authorList>
            <consortium name="The Broad Institute Genome Sequencing Platform"/>
            <person name="Henn M.R."/>
            <person name="Marston M."/>
            <person name="Levin J."/>
            <person name="Malboeuf C."/>
            <person name="Casali M."/>
            <person name="Russ C."/>
            <person name="Lennon N."/>
            <person name="Chapman S.B."/>
            <person name="Erlich R."/>
            <person name="Young S.K."/>
            <person name="Yandava C."/>
            <person name="Zeng Q."/>
            <person name="Fitzgerald M.F."/>
            <person name="Alvarado L."/>
            <person name="Anderson S."/>
            <person name="Berlin A."/>
            <person name="Chen Z."/>
            <person name="Freedman E."/>
            <person name="Gellesch M."/>
            <person name="Goldberg J."/>
            <person name="Green L."/>
            <person name="Griggs A."/>
            <person name="Gujja S."/>
            <person name="Heilman E.R."/>
            <person name="Heiman D."/>
            <person name="Hollinger A."/>
            <person name="Howarth C."/>
            <person name="Larson L."/>
            <person name="Mehta T."/>
            <person name="Neiman D."/>
            <person name="Pearson M."/>
            <person name="Roberts A."/>
            <person name="Ryan E."/>
            <person name="Saif S."/>
            <person name="Shea T."/>
            <person name="Shenoy N."/>
            <person name="Sisk P."/>
            <person name="Stolte C."/>
            <person name="Sykes S."/>
            <person name="White J."/>
            <person name="Haas B."/>
            <person name="Nusbaum C."/>
            <person name="Birren B."/>
        </authorList>
    </citation>
    <scope>NUCLEOTIDE SEQUENCE [LARGE SCALE GENOMIC DNA]</scope>
</reference>
<proteinExistence type="predicted"/>
<keyword evidence="2" id="KW-1185">Reference proteome</keyword>
<name>M4NUW8_9CAUD</name>
<organism evidence="1 2">
    <name type="scientific">Synechococcus phage S-RIP1</name>
    <dbReference type="NCBI Taxonomy" id="754041"/>
    <lineage>
        <taxon>Viruses</taxon>
        <taxon>Duplodnaviria</taxon>
        <taxon>Heunggongvirae</taxon>
        <taxon>Uroviricota</taxon>
        <taxon>Caudoviricetes</taxon>
        <taxon>Autographivirales</taxon>
        <taxon>Kajamvirus</taxon>
        <taxon>Kajamvirus SRIP1</taxon>
    </lineage>
</organism>